<evidence type="ECO:0000313" key="2">
    <source>
        <dbReference type="EMBL" id="MCH85637.1"/>
    </source>
</evidence>
<proteinExistence type="predicted"/>
<accession>A0A392MDN4</accession>
<dbReference type="AlphaFoldDB" id="A0A392MDN4"/>
<sequence length="283" mass="33046">MNEFYANSYGCEDDDYKSFVHGIVINYAPDVIDATFEFRPEEHCLVIQRRVDGQTEEEFVEILYELALPGKDGRYNSSGERSRLQAMEMESIAKAWANWFVHNFECCSNESEIIMSRCLAVYTIMKGDPISVGSLIARSIKAMVTAPVVYFGHPFVITFMRRKLQISHMQSMQQHRQQQQHHLHLLRISNIINIHLTSPSTISIQTSRWGWLMTAVQDYRAQHPIPSYYQQYPHVANLEAHFQRQTIRLVEYKTHVRGMWDQEYDRAHPKQDQESQAAAFARL</sequence>
<dbReference type="EMBL" id="LXQA010008874">
    <property type="protein sequence ID" value="MCH85637.1"/>
    <property type="molecule type" value="Genomic_DNA"/>
</dbReference>
<protein>
    <recommendedName>
        <fullName evidence="1">Putative plant transposon protein domain-containing protein</fullName>
    </recommendedName>
</protein>
<gene>
    <name evidence="2" type="ORF">A2U01_0006486</name>
</gene>
<dbReference type="Proteomes" id="UP000265520">
    <property type="component" value="Unassembled WGS sequence"/>
</dbReference>
<reference evidence="2 3" key="1">
    <citation type="journal article" date="2018" name="Front. Plant Sci.">
        <title>Red Clover (Trifolium pratense) and Zigzag Clover (T. medium) - A Picture of Genomic Similarities and Differences.</title>
        <authorList>
            <person name="Dluhosova J."/>
            <person name="Istvanek J."/>
            <person name="Nedelnik J."/>
            <person name="Repkova J."/>
        </authorList>
    </citation>
    <scope>NUCLEOTIDE SEQUENCE [LARGE SCALE GENOMIC DNA]</scope>
    <source>
        <strain evidence="3">cv. 10/8</strain>
        <tissue evidence="2">Leaf</tissue>
    </source>
</reference>
<organism evidence="2 3">
    <name type="scientific">Trifolium medium</name>
    <dbReference type="NCBI Taxonomy" id="97028"/>
    <lineage>
        <taxon>Eukaryota</taxon>
        <taxon>Viridiplantae</taxon>
        <taxon>Streptophyta</taxon>
        <taxon>Embryophyta</taxon>
        <taxon>Tracheophyta</taxon>
        <taxon>Spermatophyta</taxon>
        <taxon>Magnoliopsida</taxon>
        <taxon>eudicotyledons</taxon>
        <taxon>Gunneridae</taxon>
        <taxon>Pentapetalae</taxon>
        <taxon>rosids</taxon>
        <taxon>fabids</taxon>
        <taxon>Fabales</taxon>
        <taxon>Fabaceae</taxon>
        <taxon>Papilionoideae</taxon>
        <taxon>50 kb inversion clade</taxon>
        <taxon>NPAAA clade</taxon>
        <taxon>Hologalegina</taxon>
        <taxon>IRL clade</taxon>
        <taxon>Trifolieae</taxon>
        <taxon>Trifolium</taxon>
    </lineage>
</organism>
<dbReference type="Pfam" id="PF20167">
    <property type="entry name" value="Transposase_32"/>
    <property type="match status" value="1"/>
</dbReference>
<dbReference type="InterPro" id="IPR046796">
    <property type="entry name" value="Transposase_32_dom"/>
</dbReference>
<name>A0A392MDN4_9FABA</name>
<evidence type="ECO:0000259" key="1">
    <source>
        <dbReference type="Pfam" id="PF20167"/>
    </source>
</evidence>
<comment type="caution">
    <text evidence="2">The sequence shown here is derived from an EMBL/GenBank/DDBJ whole genome shotgun (WGS) entry which is preliminary data.</text>
</comment>
<evidence type="ECO:0000313" key="3">
    <source>
        <dbReference type="Proteomes" id="UP000265520"/>
    </source>
</evidence>
<keyword evidence="3" id="KW-1185">Reference proteome</keyword>
<feature type="domain" description="Putative plant transposon protein" evidence="1">
    <location>
        <begin position="3"/>
        <end position="158"/>
    </location>
</feature>